<feature type="region of interest" description="Disordered" evidence="1">
    <location>
        <begin position="29"/>
        <end position="52"/>
    </location>
</feature>
<keyword evidence="3" id="KW-1185">Reference proteome</keyword>
<protein>
    <recommendedName>
        <fullName evidence="4">Lipoprotein</fullName>
    </recommendedName>
</protein>
<accession>A0A8J3QYZ5</accession>
<organism evidence="2 3">
    <name type="scientific">Rugosimonospora africana</name>
    <dbReference type="NCBI Taxonomy" id="556532"/>
    <lineage>
        <taxon>Bacteria</taxon>
        <taxon>Bacillati</taxon>
        <taxon>Actinomycetota</taxon>
        <taxon>Actinomycetes</taxon>
        <taxon>Micromonosporales</taxon>
        <taxon>Micromonosporaceae</taxon>
        <taxon>Rugosimonospora</taxon>
    </lineage>
</organism>
<dbReference type="AlphaFoldDB" id="A0A8J3QYZ5"/>
<dbReference type="EMBL" id="BONZ01000086">
    <property type="protein sequence ID" value="GIH19864.1"/>
    <property type="molecule type" value="Genomic_DNA"/>
</dbReference>
<reference evidence="2" key="1">
    <citation type="submission" date="2021-01" db="EMBL/GenBank/DDBJ databases">
        <title>Whole genome shotgun sequence of Rugosimonospora africana NBRC 104875.</title>
        <authorList>
            <person name="Komaki H."/>
            <person name="Tamura T."/>
        </authorList>
    </citation>
    <scope>NUCLEOTIDE SEQUENCE</scope>
    <source>
        <strain evidence="2">NBRC 104875</strain>
    </source>
</reference>
<evidence type="ECO:0000313" key="2">
    <source>
        <dbReference type="EMBL" id="GIH19864.1"/>
    </source>
</evidence>
<dbReference type="PROSITE" id="PS51257">
    <property type="entry name" value="PROKAR_LIPOPROTEIN"/>
    <property type="match status" value="1"/>
</dbReference>
<gene>
    <name evidence="2" type="ORF">Raf01_80360</name>
</gene>
<dbReference type="RefSeq" id="WP_203923309.1">
    <property type="nucleotide sequence ID" value="NZ_BONZ01000086.1"/>
</dbReference>
<sequence length="460" mass="47643">MPQVVRSSNFAAGVVAVVAGVALVGCGDSKPSADHSSPADSGKAGGATASVPAYTGSPLPGLDAKPVAAVPAHTGGSGEDDTPYAVGTSFVFVKATDPKSTGDQQRPATVVFYQASTGRQLARVEVPLWDEQQPQVGDFNGQPAIYFHETTTGASDGLNPPQTTDHELGFVASGKKVVDESWPDAQSRKPVDGWPVNATTSKVSIYAPDGTLRLSVDVGDVNAYPQLPTIVDNVALVSEAEPGSSEPQSRLAAYDLTNPRSTLWTSDTVKPAGATSPNPSVRFTTAGRLVLVWSAGSDPDKAIVSVNDLHTGKALGVTASLTVSHDFWSSSGSARGADNAQANTAVLPILPADSDLGCIALSEADAQIRWQQTATQEGFTPILVVGDAVYGSTRLNSVNAYVNGDNSLPLPTLALSLTTGTVAQNGFDTAVPFLVTDDGYALVYPADSNANHYWIFKSNT</sequence>
<dbReference type="Proteomes" id="UP000642748">
    <property type="component" value="Unassembled WGS sequence"/>
</dbReference>
<evidence type="ECO:0000313" key="3">
    <source>
        <dbReference type="Proteomes" id="UP000642748"/>
    </source>
</evidence>
<name>A0A8J3QYZ5_9ACTN</name>
<evidence type="ECO:0000256" key="1">
    <source>
        <dbReference type="SAM" id="MobiDB-lite"/>
    </source>
</evidence>
<proteinExistence type="predicted"/>
<evidence type="ECO:0008006" key="4">
    <source>
        <dbReference type="Google" id="ProtNLM"/>
    </source>
</evidence>
<comment type="caution">
    <text evidence="2">The sequence shown here is derived from an EMBL/GenBank/DDBJ whole genome shotgun (WGS) entry which is preliminary data.</text>
</comment>